<dbReference type="PANTHER" id="PTHR47197:SF3">
    <property type="entry name" value="DIHYDRO-HEME D1 DEHYDROGENASE"/>
    <property type="match status" value="1"/>
</dbReference>
<dbReference type="SUPFAM" id="SSF51004">
    <property type="entry name" value="C-terminal (heme d1) domain of cytochrome cd1-nitrite reductase"/>
    <property type="match status" value="1"/>
</dbReference>
<feature type="region of interest" description="Disordered" evidence="2">
    <location>
        <begin position="54"/>
        <end position="75"/>
    </location>
</feature>
<dbReference type="AlphaFoldDB" id="A0A939PGW5"/>
<keyword evidence="1" id="KW-0732">Signal</keyword>
<organism evidence="4 5">
    <name type="scientific">Actinomadura barringtoniae</name>
    <dbReference type="NCBI Taxonomy" id="1427535"/>
    <lineage>
        <taxon>Bacteria</taxon>
        <taxon>Bacillati</taxon>
        <taxon>Actinomycetota</taxon>
        <taxon>Actinomycetes</taxon>
        <taxon>Streptosporangiales</taxon>
        <taxon>Thermomonosporaceae</taxon>
        <taxon>Actinomadura</taxon>
    </lineage>
</organism>
<evidence type="ECO:0000313" key="4">
    <source>
        <dbReference type="EMBL" id="MBO2452042.1"/>
    </source>
</evidence>
<dbReference type="InterPro" id="IPR051200">
    <property type="entry name" value="Host-pathogen_enzymatic-act"/>
</dbReference>
<proteinExistence type="predicted"/>
<feature type="domain" description="YNCE-like beta-propeller" evidence="3">
    <location>
        <begin position="111"/>
        <end position="392"/>
    </location>
</feature>
<dbReference type="PROSITE" id="PS51257">
    <property type="entry name" value="PROKAR_LIPOPROTEIN"/>
    <property type="match status" value="1"/>
</dbReference>
<dbReference type="Proteomes" id="UP000669179">
    <property type="component" value="Unassembled WGS sequence"/>
</dbReference>
<dbReference type="Pfam" id="PF21783">
    <property type="entry name" value="YNCE"/>
    <property type="match status" value="1"/>
</dbReference>
<dbReference type="EMBL" id="JAGEOJ010000015">
    <property type="protein sequence ID" value="MBO2452042.1"/>
    <property type="molecule type" value="Genomic_DNA"/>
</dbReference>
<dbReference type="InterPro" id="IPR048433">
    <property type="entry name" value="YNCE-like_beta-prop"/>
</dbReference>
<protein>
    <recommendedName>
        <fullName evidence="3">YNCE-like beta-propeller domain-containing protein</fullName>
    </recommendedName>
</protein>
<evidence type="ECO:0000256" key="2">
    <source>
        <dbReference type="SAM" id="MobiDB-lite"/>
    </source>
</evidence>
<accession>A0A939PGW5</accession>
<dbReference type="Gene3D" id="2.130.10.10">
    <property type="entry name" value="YVTN repeat-like/Quinoprotein amine dehydrogenase"/>
    <property type="match status" value="1"/>
</dbReference>
<evidence type="ECO:0000259" key="3">
    <source>
        <dbReference type="Pfam" id="PF21783"/>
    </source>
</evidence>
<dbReference type="InterPro" id="IPR015943">
    <property type="entry name" value="WD40/YVTN_repeat-like_dom_sf"/>
</dbReference>
<gene>
    <name evidence="4" type="ORF">J4573_33490</name>
</gene>
<dbReference type="InterPro" id="IPR011048">
    <property type="entry name" value="Haem_d1_sf"/>
</dbReference>
<evidence type="ECO:0000256" key="1">
    <source>
        <dbReference type="ARBA" id="ARBA00022729"/>
    </source>
</evidence>
<name>A0A939PGW5_9ACTN</name>
<comment type="caution">
    <text evidence="4">The sequence shown here is derived from an EMBL/GenBank/DDBJ whole genome shotgun (WGS) entry which is preliminary data.</text>
</comment>
<reference evidence="4" key="1">
    <citation type="submission" date="2021-03" db="EMBL/GenBank/DDBJ databases">
        <authorList>
            <person name="Kanchanasin P."/>
            <person name="Saeng-In P."/>
            <person name="Phongsopitanun W."/>
            <person name="Yuki M."/>
            <person name="Kudo T."/>
            <person name="Ohkuma M."/>
            <person name="Tanasupawat S."/>
        </authorList>
    </citation>
    <scope>NUCLEOTIDE SEQUENCE</scope>
    <source>
        <strain evidence="4">GKU 128</strain>
    </source>
</reference>
<keyword evidence="5" id="KW-1185">Reference proteome</keyword>
<sequence>MMGGHRTPQRAAALLAAVIALSACRSPAPFYRTGHGSPDAPVVGLGGAAPYVRTPSPTPLAPAGDSPAVPSPSATHPPVDVYSAAGPGMLAPAARGLPARLYVPNIQGKAGIVDVIDQRTMRRLGRLKVGKAPQWIVPSWDFRTLWAADPSLQAAAPVSPHAVTRGRGVALTDPGALYYTPDGTSALVMAPGLGRIDARDPRTMRMIGSIELPCHGAAHADFTADGKALVASCPSTGWLVRVDPAVRTVTGTLRLPAGSKPGDLRLSPDGRTFYVADTARGGVWLVDAYDLQRGGFIPTGAGAHGLVLTRDSRRLLAVGEGSIAVIDLAARQVTARWPLSAPGPLAVGGLNADGTALWLSDTGSGWLYQLATRNGKVLHKVKVGGHPHAVCVYPQPGRHSLGGPGLYR</sequence>
<dbReference type="PANTHER" id="PTHR47197">
    <property type="entry name" value="PROTEIN NIRF"/>
    <property type="match status" value="1"/>
</dbReference>
<evidence type="ECO:0000313" key="5">
    <source>
        <dbReference type="Proteomes" id="UP000669179"/>
    </source>
</evidence>